<evidence type="ECO:0000313" key="2">
    <source>
        <dbReference type="Proteomes" id="UP000887574"/>
    </source>
</evidence>
<evidence type="ECO:0000256" key="1">
    <source>
        <dbReference type="SAM" id="MobiDB-lite"/>
    </source>
</evidence>
<proteinExistence type="predicted"/>
<name>A0A915CSC2_9BILA</name>
<feature type="region of interest" description="Disordered" evidence="1">
    <location>
        <begin position="40"/>
        <end position="90"/>
    </location>
</feature>
<organism evidence="2 3">
    <name type="scientific">Ditylenchus dipsaci</name>
    <dbReference type="NCBI Taxonomy" id="166011"/>
    <lineage>
        <taxon>Eukaryota</taxon>
        <taxon>Metazoa</taxon>
        <taxon>Ecdysozoa</taxon>
        <taxon>Nematoda</taxon>
        <taxon>Chromadorea</taxon>
        <taxon>Rhabditida</taxon>
        <taxon>Tylenchina</taxon>
        <taxon>Tylenchomorpha</taxon>
        <taxon>Sphaerularioidea</taxon>
        <taxon>Anguinidae</taxon>
        <taxon>Anguininae</taxon>
        <taxon>Ditylenchus</taxon>
    </lineage>
</organism>
<feature type="compositionally biased region" description="Polar residues" evidence="1">
    <location>
        <begin position="57"/>
        <end position="80"/>
    </location>
</feature>
<keyword evidence="2" id="KW-1185">Reference proteome</keyword>
<dbReference type="WBParaSite" id="jg12100">
    <property type="protein sequence ID" value="jg12100"/>
    <property type="gene ID" value="jg12100"/>
</dbReference>
<feature type="compositionally biased region" description="Polar residues" evidence="1">
    <location>
        <begin position="259"/>
        <end position="301"/>
    </location>
</feature>
<sequence length="319" mass="33663">MFGGGKGKSGFGGFASKFASDALKGAKQAGAAAAEAASKASKAAAQAASTTGSTTSLPQMGLTSAVNSSMPSPSTNSRPQSAMAGGGMFDQTSPYTSMTSLVAPPGLEGLSEEEQMKIMAVMQCAELDMAAADTTPAKISVSKTMEIIGKETSNLATVKAASSINLSAQPNFVSELTNTSKRQSTEDVFGQGLGELSIEEQEQILRVMRMAEEQDDPGFANSVAQFVPPTKEVVENEAVIIHEQLNDKNGSKTRKLSLERNTMLSTLPEQLQGQATTSKTEQPSHSSPPIEQKANVESSPQLRSLLLNKNWKKRKKKLK</sequence>
<feature type="compositionally biased region" description="Low complexity" evidence="1">
    <location>
        <begin position="40"/>
        <end position="56"/>
    </location>
</feature>
<protein>
    <submittedName>
        <fullName evidence="3">Uncharacterized protein</fullName>
    </submittedName>
</protein>
<accession>A0A915CSC2</accession>
<dbReference type="Proteomes" id="UP000887574">
    <property type="component" value="Unplaced"/>
</dbReference>
<feature type="compositionally biased region" description="Basic residues" evidence="1">
    <location>
        <begin position="310"/>
        <end position="319"/>
    </location>
</feature>
<reference evidence="3" key="1">
    <citation type="submission" date="2022-11" db="UniProtKB">
        <authorList>
            <consortium name="WormBaseParasite"/>
        </authorList>
    </citation>
    <scope>IDENTIFICATION</scope>
</reference>
<dbReference type="AlphaFoldDB" id="A0A915CSC2"/>
<feature type="region of interest" description="Disordered" evidence="1">
    <location>
        <begin position="251"/>
        <end position="319"/>
    </location>
</feature>
<evidence type="ECO:0000313" key="3">
    <source>
        <dbReference type="WBParaSite" id="jg12100"/>
    </source>
</evidence>